<evidence type="ECO:0000256" key="1">
    <source>
        <dbReference type="SAM" id="MobiDB-lite"/>
    </source>
</evidence>
<dbReference type="InterPro" id="IPR012349">
    <property type="entry name" value="Split_barrel_FMN-bd"/>
</dbReference>
<proteinExistence type="predicted"/>
<feature type="region of interest" description="Disordered" evidence="1">
    <location>
        <begin position="22"/>
        <end position="51"/>
    </location>
</feature>
<dbReference type="STRING" id="1036612.A0A1L9TM33"/>
<feature type="compositionally biased region" description="Basic and acidic residues" evidence="1">
    <location>
        <begin position="22"/>
        <end position="50"/>
    </location>
</feature>
<dbReference type="RefSeq" id="XP_040704302.1">
    <property type="nucleotide sequence ID" value="XM_040851778.1"/>
</dbReference>
<dbReference type="GeneID" id="63767851"/>
<dbReference type="Proteomes" id="UP000184356">
    <property type="component" value="Unassembled WGS sequence"/>
</dbReference>
<dbReference type="PANTHER" id="PTHR28243:SF1">
    <property type="entry name" value="PYRIDOXAMINE 5'-PHOSPHATE OXIDASE ALR4036 FAMILY FMN-BINDING DOMAIN-CONTAINING PROTEIN"/>
    <property type="match status" value="1"/>
</dbReference>
<dbReference type="Gene3D" id="2.30.110.10">
    <property type="entry name" value="Electron Transport, Fmn-binding Protein, Chain A"/>
    <property type="match status" value="1"/>
</dbReference>
<dbReference type="AlphaFoldDB" id="A0A1L9TM33"/>
<evidence type="ECO:0000313" key="3">
    <source>
        <dbReference type="Proteomes" id="UP000184356"/>
    </source>
</evidence>
<sequence>MPDMSTQDSWRDLLDDHLNERLQRFETPRHESTIATVEKKEKERQTEKGRPLPRLRVYGLRGFFRDPRDDVEDSEITAWDVIEKSIRVKPNGAMESQNWEHAVTRYFASHSSLARGTFKAAPLGRPMQDISPEREIHQGQAVTDVNDAVARRNFRVVVIIPWKVEQLDLSDRDCLRRRKWTLQGSSWWVHTELYP</sequence>
<evidence type="ECO:0000313" key="2">
    <source>
        <dbReference type="EMBL" id="OJJ60496.1"/>
    </source>
</evidence>
<gene>
    <name evidence="2" type="ORF">ASPSYDRAFT_87084</name>
</gene>
<dbReference type="SUPFAM" id="SSF50475">
    <property type="entry name" value="FMN-binding split barrel"/>
    <property type="match status" value="1"/>
</dbReference>
<organism evidence="2 3">
    <name type="scientific">Aspergillus sydowii CBS 593.65</name>
    <dbReference type="NCBI Taxonomy" id="1036612"/>
    <lineage>
        <taxon>Eukaryota</taxon>
        <taxon>Fungi</taxon>
        <taxon>Dikarya</taxon>
        <taxon>Ascomycota</taxon>
        <taxon>Pezizomycotina</taxon>
        <taxon>Eurotiomycetes</taxon>
        <taxon>Eurotiomycetidae</taxon>
        <taxon>Eurotiales</taxon>
        <taxon>Aspergillaceae</taxon>
        <taxon>Aspergillus</taxon>
        <taxon>Aspergillus subgen. Nidulantes</taxon>
    </lineage>
</organism>
<keyword evidence="3" id="KW-1185">Reference proteome</keyword>
<dbReference type="OrthoDB" id="5394411at2759"/>
<dbReference type="PANTHER" id="PTHR28243">
    <property type="entry name" value="AGL049CP"/>
    <property type="match status" value="1"/>
</dbReference>
<accession>A0A1L9TM33</accession>
<dbReference type="VEuPathDB" id="FungiDB:ASPSYDRAFT_87084"/>
<reference evidence="3" key="1">
    <citation type="journal article" date="2017" name="Genome Biol.">
        <title>Comparative genomics reveals high biological diversity and specific adaptations in the industrially and medically important fungal genus Aspergillus.</title>
        <authorList>
            <person name="de Vries R.P."/>
            <person name="Riley R."/>
            <person name="Wiebenga A."/>
            <person name="Aguilar-Osorio G."/>
            <person name="Amillis S."/>
            <person name="Uchima C.A."/>
            <person name="Anderluh G."/>
            <person name="Asadollahi M."/>
            <person name="Askin M."/>
            <person name="Barry K."/>
            <person name="Battaglia E."/>
            <person name="Bayram O."/>
            <person name="Benocci T."/>
            <person name="Braus-Stromeyer S.A."/>
            <person name="Caldana C."/>
            <person name="Canovas D."/>
            <person name="Cerqueira G.C."/>
            <person name="Chen F."/>
            <person name="Chen W."/>
            <person name="Choi C."/>
            <person name="Clum A."/>
            <person name="Dos Santos R.A."/>
            <person name="Damasio A.R."/>
            <person name="Diallinas G."/>
            <person name="Emri T."/>
            <person name="Fekete E."/>
            <person name="Flipphi M."/>
            <person name="Freyberg S."/>
            <person name="Gallo A."/>
            <person name="Gournas C."/>
            <person name="Habgood R."/>
            <person name="Hainaut M."/>
            <person name="Harispe M.L."/>
            <person name="Henrissat B."/>
            <person name="Hilden K.S."/>
            <person name="Hope R."/>
            <person name="Hossain A."/>
            <person name="Karabika E."/>
            <person name="Karaffa L."/>
            <person name="Karanyi Z."/>
            <person name="Krasevec N."/>
            <person name="Kuo A."/>
            <person name="Kusch H."/>
            <person name="LaButti K."/>
            <person name="Lagendijk E.L."/>
            <person name="Lapidus A."/>
            <person name="Levasseur A."/>
            <person name="Lindquist E."/>
            <person name="Lipzen A."/>
            <person name="Logrieco A.F."/>
            <person name="MacCabe A."/>
            <person name="Maekelae M.R."/>
            <person name="Malavazi I."/>
            <person name="Melin P."/>
            <person name="Meyer V."/>
            <person name="Mielnichuk N."/>
            <person name="Miskei M."/>
            <person name="Molnar A.P."/>
            <person name="Mule G."/>
            <person name="Ngan C.Y."/>
            <person name="Orejas M."/>
            <person name="Orosz E."/>
            <person name="Ouedraogo J.P."/>
            <person name="Overkamp K.M."/>
            <person name="Park H.-S."/>
            <person name="Perrone G."/>
            <person name="Piumi F."/>
            <person name="Punt P.J."/>
            <person name="Ram A.F."/>
            <person name="Ramon A."/>
            <person name="Rauscher S."/>
            <person name="Record E."/>
            <person name="Riano-Pachon D.M."/>
            <person name="Robert V."/>
            <person name="Roehrig J."/>
            <person name="Ruller R."/>
            <person name="Salamov A."/>
            <person name="Salih N.S."/>
            <person name="Samson R.A."/>
            <person name="Sandor E."/>
            <person name="Sanguinetti M."/>
            <person name="Schuetze T."/>
            <person name="Sepcic K."/>
            <person name="Shelest E."/>
            <person name="Sherlock G."/>
            <person name="Sophianopoulou V."/>
            <person name="Squina F.M."/>
            <person name="Sun H."/>
            <person name="Susca A."/>
            <person name="Todd R.B."/>
            <person name="Tsang A."/>
            <person name="Unkles S.E."/>
            <person name="van de Wiele N."/>
            <person name="van Rossen-Uffink D."/>
            <person name="Oliveira J.V."/>
            <person name="Vesth T.C."/>
            <person name="Visser J."/>
            <person name="Yu J.-H."/>
            <person name="Zhou M."/>
            <person name="Andersen M.R."/>
            <person name="Archer D.B."/>
            <person name="Baker S.E."/>
            <person name="Benoit I."/>
            <person name="Brakhage A.A."/>
            <person name="Braus G.H."/>
            <person name="Fischer R."/>
            <person name="Frisvad J.C."/>
            <person name="Goldman G.H."/>
            <person name="Houbraken J."/>
            <person name="Oakley B."/>
            <person name="Pocsi I."/>
            <person name="Scazzocchio C."/>
            <person name="Seiboth B."/>
            <person name="vanKuyk P.A."/>
            <person name="Wortman J."/>
            <person name="Dyer P.S."/>
            <person name="Grigoriev I.V."/>
        </authorList>
    </citation>
    <scope>NUCLEOTIDE SEQUENCE [LARGE SCALE GENOMIC DNA]</scope>
    <source>
        <strain evidence="3">CBS 593.65</strain>
    </source>
</reference>
<name>A0A1L9TM33_9EURO</name>
<protein>
    <submittedName>
        <fullName evidence="2">Uncharacterized protein</fullName>
    </submittedName>
</protein>
<dbReference type="EMBL" id="KV878584">
    <property type="protein sequence ID" value="OJJ60496.1"/>
    <property type="molecule type" value="Genomic_DNA"/>
</dbReference>